<dbReference type="GO" id="GO:0016755">
    <property type="term" value="F:aminoacyltransferase activity"/>
    <property type="evidence" value="ECO:0007669"/>
    <property type="project" value="InterPro"/>
</dbReference>
<keyword evidence="6" id="KW-0961">Cell wall biogenesis/degradation</keyword>
<keyword evidence="2" id="KW-0808">Transferase</keyword>
<dbReference type="RefSeq" id="WP_044906283.1">
    <property type="nucleotide sequence ID" value="NZ_JQIF01000066.1"/>
</dbReference>
<dbReference type="GO" id="GO:0008360">
    <property type="term" value="P:regulation of cell shape"/>
    <property type="evidence" value="ECO:0007669"/>
    <property type="project" value="UniProtKB-KW"/>
</dbReference>
<dbReference type="InterPro" id="IPR050644">
    <property type="entry name" value="PG_Glycine_Bridge_Synth"/>
</dbReference>
<dbReference type="AlphaFoldDB" id="A0A099I5B9"/>
<dbReference type="PROSITE" id="PS51191">
    <property type="entry name" value="FEMABX"/>
    <property type="match status" value="1"/>
</dbReference>
<organism evidence="7 8">
    <name type="scientific">Clostridium innocuum</name>
    <dbReference type="NCBI Taxonomy" id="1522"/>
    <lineage>
        <taxon>Bacteria</taxon>
        <taxon>Bacillati</taxon>
        <taxon>Bacillota</taxon>
        <taxon>Clostridia</taxon>
        <taxon>Eubacteriales</taxon>
        <taxon>Clostridiaceae</taxon>
        <taxon>Clostridium</taxon>
    </lineage>
</organism>
<keyword evidence="5" id="KW-0012">Acyltransferase</keyword>
<dbReference type="Gene3D" id="3.40.630.30">
    <property type="match status" value="2"/>
</dbReference>
<evidence type="ECO:0000256" key="5">
    <source>
        <dbReference type="ARBA" id="ARBA00023315"/>
    </source>
</evidence>
<dbReference type="InterPro" id="IPR003447">
    <property type="entry name" value="FEMABX"/>
</dbReference>
<dbReference type="Pfam" id="PF02388">
    <property type="entry name" value="FemAB"/>
    <property type="match status" value="1"/>
</dbReference>
<dbReference type="SUPFAM" id="SSF55729">
    <property type="entry name" value="Acyl-CoA N-acyltransferases (Nat)"/>
    <property type="match status" value="2"/>
</dbReference>
<dbReference type="InterPro" id="IPR016181">
    <property type="entry name" value="Acyl_CoA_acyltransferase"/>
</dbReference>
<dbReference type="PANTHER" id="PTHR36174">
    <property type="entry name" value="LIPID II:GLYCINE GLYCYLTRANSFERASE"/>
    <property type="match status" value="1"/>
</dbReference>
<evidence type="ECO:0000313" key="7">
    <source>
        <dbReference type="EMBL" id="KGJ52427.1"/>
    </source>
</evidence>
<dbReference type="GO" id="GO:0009252">
    <property type="term" value="P:peptidoglycan biosynthetic process"/>
    <property type="evidence" value="ECO:0007669"/>
    <property type="project" value="UniProtKB-KW"/>
</dbReference>
<evidence type="ECO:0000256" key="2">
    <source>
        <dbReference type="ARBA" id="ARBA00022679"/>
    </source>
</evidence>
<evidence type="ECO:0000256" key="1">
    <source>
        <dbReference type="ARBA" id="ARBA00009943"/>
    </source>
</evidence>
<gene>
    <name evidence="7" type="ORF">CIAN88_14740</name>
</gene>
<proteinExistence type="inferred from homology"/>
<sequence>MQYQFIEQVDAKEHDAFVSKHELCNLLQSSSWGLVKENWKHTIVGVKYQNQLVASCMILIKPLPLGFSMFYIPRGPVLDFSNTALVAFLMKELKRYARKYRCLFITFDPAVHCNDYTIKEANENHYEHIDAMIQMLQDQGAVFKGFTKHIDDTIQPRYHANVYACDDFNATLSKGCRKALQTVQKKMIEVLPYHMDGVEDFARVMHCTEERKNIHLRDQEYFQRLMEIYGEDAVIFLAKLPLRKLYEDTKQRYEQNERDLAKCPENAKKKRFTLEELHASLSREVKELQENLERDGDIAVVSGALCVKFGQTAEILYAGMDERYKRYMAPYASFYSCMTWSFEKGCRWSNMGGIEGSLKGGLTKFKANYNPTINEFIGEFDLPVYKSLYALSQWAMKQRKKALQKK</sequence>
<comment type="caution">
    <text evidence="7">The sequence shown here is derived from an EMBL/GenBank/DDBJ whole genome shotgun (WGS) entry which is preliminary data.</text>
</comment>
<evidence type="ECO:0000256" key="6">
    <source>
        <dbReference type="ARBA" id="ARBA00023316"/>
    </source>
</evidence>
<keyword evidence="4" id="KW-0573">Peptidoglycan synthesis</keyword>
<evidence type="ECO:0000313" key="8">
    <source>
        <dbReference type="Proteomes" id="UP000030008"/>
    </source>
</evidence>
<dbReference type="Proteomes" id="UP000030008">
    <property type="component" value="Unassembled WGS sequence"/>
</dbReference>
<dbReference type="GO" id="GO:0071555">
    <property type="term" value="P:cell wall organization"/>
    <property type="evidence" value="ECO:0007669"/>
    <property type="project" value="UniProtKB-KW"/>
</dbReference>
<accession>A0A099I5B9</accession>
<evidence type="ECO:0000256" key="4">
    <source>
        <dbReference type="ARBA" id="ARBA00022984"/>
    </source>
</evidence>
<keyword evidence="3" id="KW-0133">Cell shape</keyword>
<evidence type="ECO:0000256" key="3">
    <source>
        <dbReference type="ARBA" id="ARBA00022960"/>
    </source>
</evidence>
<dbReference type="EMBL" id="JQIF01000066">
    <property type="protein sequence ID" value="KGJ52427.1"/>
    <property type="molecule type" value="Genomic_DNA"/>
</dbReference>
<comment type="similarity">
    <text evidence="1">Belongs to the FemABX family.</text>
</comment>
<protein>
    <submittedName>
        <fullName evidence="7">Methicillin resistance factor FemA</fullName>
    </submittedName>
</protein>
<dbReference type="Gene3D" id="1.20.58.90">
    <property type="match status" value="1"/>
</dbReference>
<dbReference type="PANTHER" id="PTHR36174:SF1">
    <property type="entry name" value="LIPID II:GLYCINE GLYCYLTRANSFERASE"/>
    <property type="match status" value="1"/>
</dbReference>
<name>A0A099I5B9_CLOIN</name>
<reference evidence="7 8" key="1">
    <citation type="submission" date="2014-08" db="EMBL/GenBank/DDBJ databases">
        <title>Clostridium innocuum, an unnegligible vancomycin-resistant pathogen causing extra-intestinal infections.</title>
        <authorList>
            <person name="Feng Y."/>
            <person name="Chiu C.-H."/>
        </authorList>
    </citation>
    <scope>NUCLEOTIDE SEQUENCE [LARGE SCALE GENOMIC DNA]</scope>
    <source>
        <strain evidence="7 8">AN88</strain>
    </source>
</reference>